<keyword evidence="2" id="KW-1185">Reference proteome</keyword>
<dbReference type="STRING" id="1287727.SAMN05443999_1145"/>
<organism evidence="1 2">
    <name type="scientific">Roseovarius azorensis</name>
    <dbReference type="NCBI Taxonomy" id="1287727"/>
    <lineage>
        <taxon>Bacteria</taxon>
        <taxon>Pseudomonadati</taxon>
        <taxon>Pseudomonadota</taxon>
        <taxon>Alphaproteobacteria</taxon>
        <taxon>Rhodobacterales</taxon>
        <taxon>Roseobacteraceae</taxon>
        <taxon>Roseovarius</taxon>
    </lineage>
</organism>
<gene>
    <name evidence="1" type="ORF">SAMN05443999_1145</name>
</gene>
<evidence type="ECO:0000313" key="2">
    <source>
        <dbReference type="Proteomes" id="UP000199582"/>
    </source>
</evidence>
<reference evidence="1" key="1">
    <citation type="submission" date="2016-10" db="EMBL/GenBank/DDBJ databases">
        <authorList>
            <person name="de Groot N.N."/>
        </authorList>
    </citation>
    <scope>NUCLEOTIDE SEQUENCE [LARGE SCALE GENOMIC DNA]</scope>
    <source>
        <strain evidence="1">DSM 100674</strain>
    </source>
</reference>
<dbReference type="OrthoDB" id="7869828at2"/>
<evidence type="ECO:0000313" key="1">
    <source>
        <dbReference type="EMBL" id="SEM14909.1"/>
    </source>
</evidence>
<name>A0A1H7W1C7_9RHOB</name>
<dbReference type="AlphaFoldDB" id="A0A1H7W1C7"/>
<accession>A0A1H7W1C7</accession>
<dbReference type="RefSeq" id="WP_093038938.1">
    <property type="nucleotide sequence ID" value="NZ_FOAG01000014.1"/>
</dbReference>
<proteinExistence type="predicted"/>
<sequence length="144" mass="16495">MLETDHSLSGQQPTFLGLPLNMDWRMGHGQNLPRCAGVYVEVLWPVRGIRIGHSKNILSRHRGALRWYRAMKDGTDRNISRRGILPDYARQYGAGGLEAFVISADPALEDELLRKRLEAHLHEWAGIQTVWRNFNTENTSRYLG</sequence>
<protein>
    <recommendedName>
        <fullName evidence="3">GIY-YIG nuclease family protein</fullName>
    </recommendedName>
</protein>
<dbReference type="EMBL" id="FOAG01000014">
    <property type="protein sequence ID" value="SEM14909.1"/>
    <property type="molecule type" value="Genomic_DNA"/>
</dbReference>
<dbReference type="Proteomes" id="UP000199582">
    <property type="component" value="Unassembled WGS sequence"/>
</dbReference>
<evidence type="ECO:0008006" key="3">
    <source>
        <dbReference type="Google" id="ProtNLM"/>
    </source>
</evidence>